<dbReference type="InterPro" id="IPR003280">
    <property type="entry name" value="2pore_dom_K_chnl"/>
</dbReference>
<dbReference type="CTD" id="32020"/>
<feature type="domain" description="Potassium channel" evidence="11">
    <location>
        <begin position="185"/>
        <end position="265"/>
    </location>
</feature>
<keyword evidence="13" id="KW-1185">Reference proteome</keyword>
<keyword evidence="7 8" id="KW-0407">Ion channel</keyword>
<dbReference type="Proteomes" id="UP000494040">
    <property type="component" value="Unassembled WGS sequence"/>
</dbReference>
<dbReference type="Pfam" id="PF07885">
    <property type="entry name" value="Ion_trans_2"/>
    <property type="match status" value="2"/>
</dbReference>
<feature type="transmembrane region" description="Helical" evidence="10">
    <location>
        <begin position="7"/>
        <end position="27"/>
    </location>
</feature>
<sequence length="772" mass="89107">MSKTEWLVLFLLFIAYLFLGASIFYKIERDLEEEKRGQAEADQKYLRELLTKQYMSINNDVTVNDLAMKLSVYCKDNFAKILEVETNSTEVEPEPYTWTFYNAFFFALTTLSTIGYGNLKPSTDMGRIIMIFYALFGIPFNGIVLAQMGEFFGSVFLRAHHRYKNHVYVSKINLLLDILIYLIPGMVIFIIAPTFLFQYFENWTFCESIYYAFVTLTTIGFGDLVAGQSTDDSPGDTAYKIFLLIWIMFGLGYLVMILGFIARAMKSKKLNRIERKLANTLKQTHNKIWHEFIEDINYLRRALNETYINKVKPIYKDKKPLLNERRLTVSMPDLTEWPQLRRKSEIERMQDTYERIGGIRRRRAFSEHDNNFQVEESLPRVMSEGALGDIDKIATFRDKPRPSLAAIDHETEELLANIVNQRRLSVYEDPTDNDGGIHLFTDDEILHSEQYNTKNSSSSWTPKRSRAVSEVQYLPDSTLGYDRQKTWAGVDTLHTRTMLKNMKSKEGDWESGEQKESKQENGFRRLSIAAMNFFSGERKKKLSKDKPKKERRTGNTFSRTNSTHRFSLQENEPRYVYDDVNFYTQNNRRPSLLDVLPSAGTGNSTPMSPVLEQTSIADFLRVMSTLKKLEEEQGSSPTGNRSRHPSLSYLFNPQPLPKELLRTREASASTGNLNKERRFSQGLPRPEQAAHRRRAISMSRDINKELPRNSQAGGRFTPPTRALNPPIPPTVVVTSPDGHHRFSVHNVASQRNENLLGPKRRGENFSETISRQ</sequence>
<comment type="subcellular location">
    <subcellularLocation>
        <location evidence="1">Membrane</location>
        <topology evidence="1">Multi-pass membrane protein</topology>
    </subcellularLocation>
</comment>
<feature type="region of interest" description="Disordered" evidence="9">
    <location>
        <begin position="706"/>
        <end position="727"/>
    </location>
</feature>
<evidence type="ECO:0000256" key="1">
    <source>
        <dbReference type="ARBA" id="ARBA00004141"/>
    </source>
</evidence>
<reference evidence="12" key="1">
    <citation type="submission" date="2022-01" db="UniProtKB">
        <authorList>
            <consortium name="EnsemblMetazoa"/>
        </authorList>
    </citation>
    <scope>IDENTIFICATION</scope>
</reference>
<dbReference type="AlphaFoldDB" id="A0A8I6R7G5"/>
<feature type="transmembrane region" description="Helical" evidence="10">
    <location>
        <begin position="241"/>
        <end position="262"/>
    </location>
</feature>
<feature type="region of interest" description="Disordered" evidence="9">
    <location>
        <begin position="749"/>
        <end position="772"/>
    </location>
</feature>
<evidence type="ECO:0000313" key="13">
    <source>
        <dbReference type="Proteomes" id="UP000494040"/>
    </source>
</evidence>
<dbReference type="OMA" id="RIMVIIY"/>
<comment type="similarity">
    <text evidence="8">Belongs to the two pore domain potassium channel (TC 1.A.1.8) family.</text>
</comment>
<dbReference type="PRINTS" id="PR01333">
    <property type="entry name" value="2POREKCHANEL"/>
</dbReference>
<evidence type="ECO:0000256" key="7">
    <source>
        <dbReference type="ARBA" id="ARBA00023303"/>
    </source>
</evidence>
<evidence type="ECO:0000256" key="5">
    <source>
        <dbReference type="ARBA" id="ARBA00023065"/>
    </source>
</evidence>
<dbReference type="Gene3D" id="1.10.287.70">
    <property type="match status" value="1"/>
</dbReference>
<dbReference type="PANTHER" id="PTHR11003">
    <property type="entry name" value="POTASSIUM CHANNEL, SUBFAMILY K"/>
    <property type="match status" value="1"/>
</dbReference>
<feature type="transmembrane region" description="Helical" evidence="10">
    <location>
        <begin position="209"/>
        <end position="229"/>
    </location>
</feature>
<keyword evidence="3 8" id="KW-0812">Transmembrane</keyword>
<evidence type="ECO:0000256" key="6">
    <source>
        <dbReference type="ARBA" id="ARBA00023136"/>
    </source>
</evidence>
<dbReference type="EnsemblMetazoa" id="XM_014384405.2">
    <property type="protein sequence ID" value="XP_014239891.1"/>
    <property type="gene ID" value="LOC106661167"/>
</dbReference>
<dbReference type="OrthoDB" id="297496at2759"/>
<name>A0A8I6R7G5_CIMLE</name>
<dbReference type="KEGG" id="clec:106661167"/>
<dbReference type="GO" id="GO:0015271">
    <property type="term" value="F:outward rectifier potassium channel activity"/>
    <property type="evidence" value="ECO:0007669"/>
    <property type="project" value="TreeGrafter"/>
</dbReference>
<feature type="compositionally biased region" description="Polar residues" evidence="9">
    <location>
        <begin position="554"/>
        <end position="563"/>
    </location>
</feature>
<evidence type="ECO:0000256" key="10">
    <source>
        <dbReference type="SAM" id="Phobius"/>
    </source>
</evidence>
<feature type="transmembrane region" description="Helical" evidence="10">
    <location>
        <begin position="178"/>
        <end position="197"/>
    </location>
</feature>
<evidence type="ECO:0000256" key="9">
    <source>
        <dbReference type="SAM" id="MobiDB-lite"/>
    </source>
</evidence>
<dbReference type="GeneID" id="106661167"/>
<dbReference type="PANTHER" id="PTHR11003:SF331">
    <property type="entry name" value="OPEN RECTIFIER POTASSIUM CHANNEL PROTEIN 1"/>
    <property type="match status" value="1"/>
</dbReference>
<proteinExistence type="inferred from homology"/>
<dbReference type="RefSeq" id="XP_014239893.1">
    <property type="nucleotide sequence ID" value="XM_014384407.2"/>
</dbReference>
<feature type="transmembrane region" description="Helical" evidence="10">
    <location>
        <begin position="128"/>
        <end position="148"/>
    </location>
</feature>
<evidence type="ECO:0000259" key="11">
    <source>
        <dbReference type="Pfam" id="PF07885"/>
    </source>
</evidence>
<dbReference type="GO" id="GO:0022841">
    <property type="term" value="F:potassium ion leak channel activity"/>
    <property type="evidence" value="ECO:0007669"/>
    <property type="project" value="TreeGrafter"/>
</dbReference>
<feature type="region of interest" description="Disordered" evidence="9">
    <location>
        <begin position="537"/>
        <end position="563"/>
    </location>
</feature>
<dbReference type="InterPro" id="IPR013099">
    <property type="entry name" value="K_chnl_dom"/>
</dbReference>
<dbReference type="GO" id="GO:0005886">
    <property type="term" value="C:plasma membrane"/>
    <property type="evidence" value="ECO:0007669"/>
    <property type="project" value="TreeGrafter"/>
</dbReference>
<keyword evidence="5 8" id="KW-0406">Ion transport</keyword>
<evidence type="ECO:0000313" key="12">
    <source>
        <dbReference type="EnsemblMetazoa" id="XP_014239891.1"/>
    </source>
</evidence>
<dbReference type="EnsemblMetazoa" id="XM_014384407.2">
    <property type="protein sequence ID" value="XP_014239893.1"/>
    <property type="gene ID" value="LOC106661167"/>
</dbReference>
<evidence type="ECO:0000256" key="2">
    <source>
        <dbReference type="ARBA" id="ARBA00022448"/>
    </source>
</evidence>
<evidence type="ECO:0000256" key="3">
    <source>
        <dbReference type="ARBA" id="ARBA00022692"/>
    </source>
</evidence>
<keyword evidence="2 8" id="KW-0813">Transport</keyword>
<dbReference type="GO" id="GO:0030322">
    <property type="term" value="P:stabilization of membrane potential"/>
    <property type="evidence" value="ECO:0007669"/>
    <property type="project" value="TreeGrafter"/>
</dbReference>
<dbReference type="SUPFAM" id="SSF81324">
    <property type="entry name" value="Voltage-gated potassium channels"/>
    <property type="match status" value="2"/>
</dbReference>
<dbReference type="RefSeq" id="XP_014239891.1">
    <property type="nucleotide sequence ID" value="XM_014384405.2"/>
</dbReference>
<feature type="transmembrane region" description="Helical" evidence="10">
    <location>
        <begin position="98"/>
        <end position="116"/>
    </location>
</feature>
<keyword evidence="6 10" id="KW-0472">Membrane</keyword>
<keyword evidence="4 10" id="KW-1133">Transmembrane helix</keyword>
<protein>
    <recommendedName>
        <fullName evidence="11">Potassium channel domain-containing protein</fullName>
    </recommendedName>
</protein>
<evidence type="ECO:0000256" key="4">
    <source>
        <dbReference type="ARBA" id="ARBA00022989"/>
    </source>
</evidence>
<organism evidence="12 13">
    <name type="scientific">Cimex lectularius</name>
    <name type="common">Bed bug</name>
    <name type="synonym">Acanthia lectularia</name>
    <dbReference type="NCBI Taxonomy" id="79782"/>
    <lineage>
        <taxon>Eukaryota</taxon>
        <taxon>Metazoa</taxon>
        <taxon>Ecdysozoa</taxon>
        <taxon>Arthropoda</taxon>
        <taxon>Hexapoda</taxon>
        <taxon>Insecta</taxon>
        <taxon>Pterygota</taxon>
        <taxon>Neoptera</taxon>
        <taxon>Paraneoptera</taxon>
        <taxon>Hemiptera</taxon>
        <taxon>Heteroptera</taxon>
        <taxon>Panheteroptera</taxon>
        <taxon>Cimicomorpha</taxon>
        <taxon>Cimicidae</taxon>
        <taxon>Cimex</taxon>
    </lineage>
</organism>
<feature type="region of interest" description="Disordered" evidence="9">
    <location>
        <begin position="503"/>
        <end position="522"/>
    </location>
</feature>
<feature type="domain" description="Potassium channel" evidence="11">
    <location>
        <begin position="96"/>
        <end position="152"/>
    </location>
</feature>
<evidence type="ECO:0000256" key="8">
    <source>
        <dbReference type="RuleBase" id="RU003857"/>
    </source>
</evidence>
<accession>A0A8I6R7G5</accession>